<dbReference type="Pfam" id="PF00173">
    <property type="entry name" value="Cyt-b5"/>
    <property type="match status" value="1"/>
</dbReference>
<evidence type="ECO:0000256" key="5">
    <source>
        <dbReference type="ARBA" id="ARBA00022448"/>
    </source>
</evidence>
<keyword evidence="11" id="KW-0560">Oxidoreductase</keyword>
<dbReference type="PROSITE" id="PS51349">
    <property type="entry name" value="FMN_HYDROXY_ACID_DH_2"/>
    <property type="match status" value="1"/>
</dbReference>
<dbReference type="Gene3D" id="3.10.120.10">
    <property type="entry name" value="Cytochrome b5-like heme/steroid binding domain"/>
    <property type="match status" value="1"/>
</dbReference>
<dbReference type="Gene3D" id="3.20.20.70">
    <property type="entry name" value="Aldolase class I"/>
    <property type="match status" value="1"/>
</dbReference>
<dbReference type="FunFam" id="3.10.120.10:FF:000009">
    <property type="entry name" value="Cytochrome b2, mitochondrial, putative"/>
    <property type="match status" value="1"/>
</dbReference>
<keyword evidence="10" id="KW-0809">Transit peptide</keyword>
<evidence type="ECO:0000256" key="16">
    <source>
        <dbReference type="ARBA" id="ARBA00061589"/>
    </source>
</evidence>
<evidence type="ECO:0000256" key="18">
    <source>
        <dbReference type="ARBA" id="ARBA00068515"/>
    </source>
</evidence>
<keyword evidence="9" id="KW-0479">Metal-binding</keyword>
<dbReference type="KEGG" id="ffu:CLAFUR5_14034"/>
<dbReference type="PANTHER" id="PTHR10578">
    <property type="entry name" value="S -2-HYDROXY-ACID OXIDASE-RELATED"/>
    <property type="match status" value="1"/>
</dbReference>
<dbReference type="OrthoDB" id="1925334at2759"/>
<gene>
    <name evidence="24" type="ORF">CLAFUR5_14034</name>
</gene>
<dbReference type="GO" id="GO:0046872">
    <property type="term" value="F:metal ion binding"/>
    <property type="evidence" value="ECO:0007669"/>
    <property type="project" value="UniProtKB-KW"/>
</dbReference>
<dbReference type="InterPro" id="IPR000262">
    <property type="entry name" value="FMN-dep_DH"/>
</dbReference>
<dbReference type="GeneID" id="71993912"/>
<dbReference type="RefSeq" id="XP_047769099.1">
    <property type="nucleotide sequence ID" value="XM_047913182.1"/>
</dbReference>
<keyword evidence="8" id="KW-0288">FMN</keyword>
<evidence type="ECO:0000256" key="6">
    <source>
        <dbReference type="ARBA" id="ARBA00022617"/>
    </source>
</evidence>
<evidence type="ECO:0000256" key="19">
    <source>
        <dbReference type="ARBA" id="ARBA00075949"/>
    </source>
</evidence>
<evidence type="ECO:0000313" key="24">
    <source>
        <dbReference type="EMBL" id="UJO24733.1"/>
    </source>
</evidence>
<evidence type="ECO:0000256" key="21">
    <source>
        <dbReference type="ARBA" id="ARBA00078938"/>
    </source>
</evidence>
<proteinExistence type="inferred from homology"/>
<feature type="domain" description="Cytochrome b5 heme-binding" evidence="22">
    <location>
        <begin position="4"/>
        <end position="81"/>
    </location>
</feature>
<evidence type="ECO:0000256" key="2">
    <source>
        <dbReference type="ARBA" id="ARBA00001970"/>
    </source>
</evidence>
<evidence type="ECO:0000256" key="12">
    <source>
        <dbReference type="ARBA" id="ARBA00023004"/>
    </source>
</evidence>
<dbReference type="InterPro" id="IPR036400">
    <property type="entry name" value="Cyt_B5-like_heme/steroid_sf"/>
</dbReference>
<evidence type="ECO:0000256" key="10">
    <source>
        <dbReference type="ARBA" id="ARBA00022946"/>
    </source>
</evidence>
<evidence type="ECO:0000256" key="13">
    <source>
        <dbReference type="ARBA" id="ARBA00023128"/>
    </source>
</evidence>
<evidence type="ECO:0000313" key="25">
    <source>
        <dbReference type="Proteomes" id="UP000756132"/>
    </source>
</evidence>
<evidence type="ECO:0000256" key="14">
    <source>
        <dbReference type="ARBA" id="ARBA00052399"/>
    </source>
</evidence>
<keyword evidence="25" id="KW-1185">Reference proteome</keyword>
<evidence type="ECO:0000259" key="22">
    <source>
        <dbReference type="PROSITE" id="PS50255"/>
    </source>
</evidence>
<evidence type="ECO:0000256" key="3">
    <source>
        <dbReference type="ARBA" id="ARBA00004569"/>
    </source>
</evidence>
<evidence type="ECO:0000256" key="4">
    <source>
        <dbReference type="ARBA" id="ARBA00011881"/>
    </source>
</evidence>
<dbReference type="PROSITE" id="PS50255">
    <property type="entry name" value="CYTOCHROME_B5_2"/>
    <property type="match status" value="1"/>
</dbReference>
<dbReference type="InterPro" id="IPR037458">
    <property type="entry name" value="L-MDH/L-LDH_FMN-bd"/>
</dbReference>
<sequence>MSDQRLLSVEEISKHNTPEDCWIVVEGNVWDMTDFAPEHPGAPEIIWKHAGRDATTSYLSIHTPSLLPTNLDTSKLIGQVDKRTITEEWQKPPPSITPELQLNEKPSLSAVINADDFEKIAEKTTNKKTWAFYSSADTNCLTRDRNRDYFGRIWFRPRLLRDVKNVDTSTTILGHDAGAPIFVAPAAMVKLIHPEGEKAISRGCVKERIPQGISTNASFPVEEIVQSMPRGGHAFFFQLYVNKDRSKSEALLRHVRSLGIDAILVTVDAPMPGKREADERVKMDENLSTPMSGQKGSNDRRGGGIGRLMGGYIAPDFTWDEFAWLRKHWDGKIVAKGVQSWQDAKMCADHKLDGVLLSNHGGRNLDTSPPAIMTLLECQANCPEVFAQLEVLVDSGIRRGSDVLKCLCLGATAVGLGRPFLFAANYGEEGVEHLIDIIKTELATAMALVGITDLSQCHSGLVSTLDLDHLVSRGEAHPYATGRRMQAMKSRL</sequence>
<keyword evidence="7" id="KW-0285">Flavoprotein</keyword>
<evidence type="ECO:0000256" key="8">
    <source>
        <dbReference type="ARBA" id="ARBA00022643"/>
    </source>
</evidence>
<dbReference type="CDD" id="cd02922">
    <property type="entry name" value="FCB2_FMN"/>
    <property type="match status" value="1"/>
</dbReference>
<dbReference type="EMBL" id="CP090174">
    <property type="protein sequence ID" value="UJO24733.1"/>
    <property type="molecule type" value="Genomic_DNA"/>
</dbReference>
<protein>
    <recommendedName>
        <fullName evidence="18">L-lactate dehydrogenase (cytochrome)</fullName>
        <ecNumber evidence="17">1.1.2.3</ecNumber>
    </recommendedName>
    <alternativeName>
        <fullName evidence="20">Cytochrome b2</fullName>
    </alternativeName>
    <alternativeName>
        <fullName evidence="19">Flavocytochrome b2</fullName>
    </alternativeName>
    <alternativeName>
        <fullName evidence="21">L-lactate ferricytochrome c oxidoreductase</fullName>
    </alternativeName>
</protein>
<comment type="subcellular location">
    <subcellularLocation>
        <location evidence="3">Mitochondrion intermembrane space</location>
    </subcellularLocation>
</comment>
<dbReference type="SMART" id="SM01117">
    <property type="entry name" value="Cyt-b5"/>
    <property type="match status" value="1"/>
</dbReference>
<comment type="catalytic activity">
    <reaction evidence="14">
        <text>(S)-lactate + 2 Fe(III)-[cytochrome c] = 2 Fe(II)-[cytochrome c] + pyruvate + 2 H(+)</text>
        <dbReference type="Rhea" id="RHEA:19909"/>
        <dbReference type="Rhea" id="RHEA-COMP:10350"/>
        <dbReference type="Rhea" id="RHEA-COMP:14399"/>
        <dbReference type="ChEBI" id="CHEBI:15361"/>
        <dbReference type="ChEBI" id="CHEBI:15378"/>
        <dbReference type="ChEBI" id="CHEBI:16651"/>
        <dbReference type="ChEBI" id="CHEBI:29033"/>
        <dbReference type="ChEBI" id="CHEBI:29034"/>
        <dbReference type="EC" id="1.1.2.3"/>
    </reaction>
    <physiologicalReaction direction="left-to-right" evidence="14">
        <dbReference type="Rhea" id="RHEA:19910"/>
    </physiologicalReaction>
</comment>
<reference evidence="24" key="2">
    <citation type="journal article" date="2022" name="Microb. Genom.">
        <title>A chromosome-scale genome assembly of the tomato pathogen Cladosporium fulvum reveals a compartmentalized genome architecture and the presence of a dispensable chromosome.</title>
        <authorList>
            <person name="Zaccaron A.Z."/>
            <person name="Chen L.H."/>
            <person name="Samaras A."/>
            <person name="Stergiopoulos I."/>
        </authorList>
    </citation>
    <scope>NUCLEOTIDE SEQUENCE</scope>
    <source>
        <strain evidence="24">Race5_Kim</strain>
    </source>
</reference>
<evidence type="ECO:0000256" key="11">
    <source>
        <dbReference type="ARBA" id="ARBA00023002"/>
    </source>
</evidence>
<dbReference type="InterPro" id="IPR013785">
    <property type="entry name" value="Aldolase_TIM"/>
</dbReference>
<keyword evidence="13" id="KW-0496">Mitochondrion</keyword>
<evidence type="ECO:0000259" key="23">
    <source>
        <dbReference type="PROSITE" id="PS51349"/>
    </source>
</evidence>
<reference evidence="24" key="1">
    <citation type="submission" date="2021-12" db="EMBL/GenBank/DDBJ databases">
        <authorList>
            <person name="Zaccaron A."/>
            <person name="Stergiopoulos I."/>
        </authorList>
    </citation>
    <scope>NUCLEOTIDE SEQUENCE</scope>
    <source>
        <strain evidence="24">Race5_Kim</strain>
    </source>
</reference>
<comment type="subunit">
    <text evidence="4">Homotetramer.</text>
</comment>
<evidence type="ECO:0000256" key="17">
    <source>
        <dbReference type="ARBA" id="ARBA00066458"/>
    </source>
</evidence>
<comment type="similarity">
    <text evidence="16">In the N-terminal section; belongs to the cytochrome b5 family.</text>
</comment>
<evidence type="ECO:0000256" key="1">
    <source>
        <dbReference type="ARBA" id="ARBA00001917"/>
    </source>
</evidence>
<dbReference type="FunFam" id="3.20.20.70:FF:000062">
    <property type="entry name" value="Cytochrome b2, mitochondrial, putative"/>
    <property type="match status" value="1"/>
</dbReference>
<comment type="similarity">
    <text evidence="15">In the C-terminal section; belongs to the FMN-dependent alpha-hydroxy acid dehydrogenase family.</text>
</comment>
<name>A0A9Q8PLP2_PASFU</name>
<keyword evidence="6" id="KW-0349">Heme</keyword>
<keyword evidence="5" id="KW-0813">Transport</keyword>
<feature type="domain" description="FMN hydroxy acid dehydrogenase" evidence="23">
    <location>
        <begin position="106"/>
        <end position="467"/>
    </location>
</feature>
<comment type="cofactor">
    <cofactor evidence="1">
        <name>FMN</name>
        <dbReference type="ChEBI" id="CHEBI:58210"/>
    </cofactor>
</comment>
<dbReference type="Proteomes" id="UP000756132">
    <property type="component" value="Chromosome 12"/>
</dbReference>
<dbReference type="PANTHER" id="PTHR10578:SF104">
    <property type="entry name" value="CYTOCHROME B2, MITOCHONDRIAL-RELATED"/>
    <property type="match status" value="1"/>
</dbReference>
<dbReference type="InterPro" id="IPR001199">
    <property type="entry name" value="Cyt_B5-like_heme/steroid-bd"/>
</dbReference>
<dbReference type="AlphaFoldDB" id="A0A9Q8PLP2"/>
<evidence type="ECO:0000256" key="20">
    <source>
        <dbReference type="ARBA" id="ARBA00078774"/>
    </source>
</evidence>
<dbReference type="SUPFAM" id="SSF55856">
    <property type="entry name" value="Cytochrome b5-like heme/steroid binding domain"/>
    <property type="match status" value="1"/>
</dbReference>
<evidence type="ECO:0000256" key="15">
    <source>
        <dbReference type="ARBA" id="ARBA00061137"/>
    </source>
</evidence>
<dbReference type="GO" id="GO:0005758">
    <property type="term" value="C:mitochondrial intermembrane space"/>
    <property type="evidence" value="ECO:0007669"/>
    <property type="project" value="UniProtKB-SubCell"/>
</dbReference>
<accession>A0A9Q8PLP2</accession>
<dbReference type="Pfam" id="PF01070">
    <property type="entry name" value="FMN_dh"/>
    <property type="match status" value="1"/>
</dbReference>
<evidence type="ECO:0000256" key="9">
    <source>
        <dbReference type="ARBA" id="ARBA00022723"/>
    </source>
</evidence>
<organism evidence="24 25">
    <name type="scientific">Passalora fulva</name>
    <name type="common">Tomato leaf mold</name>
    <name type="synonym">Cladosporium fulvum</name>
    <dbReference type="NCBI Taxonomy" id="5499"/>
    <lineage>
        <taxon>Eukaryota</taxon>
        <taxon>Fungi</taxon>
        <taxon>Dikarya</taxon>
        <taxon>Ascomycota</taxon>
        <taxon>Pezizomycotina</taxon>
        <taxon>Dothideomycetes</taxon>
        <taxon>Dothideomycetidae</taxon>
        <taxon>Mycosphaerellales</taxon>
        <taxon>Mycosphaerellaceae</taxon>
        <taxon>Fulvia</taxon>
    </lineage>
</organism>
<keyword evidence="12" id="KW-0408">Iron</keyword>
<comment type="cofactor">
    <cofactor evidence="2">
        <name>heme b</name>
        <dbReference type="ChEBI" id="CHEBI:60344"/>
    </cofactor>
</comment>
<dbReference type="SUPFAM" id="SSF51395">
    <property type="entry name" value="FMN-linked oxidoreductases"/>
    <property type="match status" value="1"/>
</dbReference>
<dbReference type="GO" id="GO:0004460">
    <property type="term" value="F:L-lactate dehydrogenase (cytochrome) activity"/>
    <property type="evidence" value="ECO:0007669"/>
    <property type="project" value="UniProtKB-EC"/>
</dbReference>
<dbReference type="InterPro" id="IPR037396">
    <property type="entry name" value="FMN_HAD"/>
</dbReference>
<evidence type="ECO:0000256" key="7">
    <source>
        <dbReference type="ARBA" id="ARBA00022630"/>
    </source>
</evidence>
<dbReference type="EC" id="1.1.2.3" evidence="17"/>